<evidence type="ECO:0000256" key="2">
    <source>
        <dbReference type="SAM" id="Phobius"/>
    </source>
</evidence>
<keyword evidence="2" id="KW-0812">Transmembrane</keyword>
<evidence type="ECO:0000313" key="4">
    <source>
        <dbReference type="EMBL" id="MBO2458601.1"/>
    </source>
</evidence>
<evidence type="ECO:0000259" key="3">
    <source>
        <dbReference type="Pfam" id="PF18731"/>
    </source>
</evidence>
<sequence>MRTTGNRDLIGQGLENLLEGLRPFVDRTMTGAWGAGWVAEKERRDNERYGTDGRRGYSLNDTRFLLNVIVQEREIFKPVLPRPGLSLASRLRQVGKKYGHQYNSDAFADDETREALHAMAQLLSLAGATAASRAVADLTARVGAGASAPPPPGPGSAPPPPPPRGTPPPPPPGPGAGAPYGTGPRGGYGYPPPPPGAPYAPPPGGPYAPPRPAPRPATAPGAGRAAGTGFAKGFGISGGVVAGCLIGPLVLFVAIVLMVKGCASGPPPPAPNDDGTSSAASASGGKRLGSYGNVQLSAGYYIRLSHDPAHPRKYPMMPDADESKNLDVGVQYGYVDASGGAEMAMLPAGAKGGYKTCRNTTNYEDRIEVGRVAGRRLCLIAADGATGLLTVRHATEHPAGITFDLTVWTGPKPK</sequence>
<keyword evidence="2" id="KW-0472">Membrane</keyword>
<feature type="transmembrane region" description="Helical" evidence="2">
    <location>
        <begin position="234"/>
        <end position="259"/>
    </location>
</feature>
<feature type="compositionally biased region" description="Gly residues" evidence="1">
    <location>
        <begin position="175"/>
        <end position="189"/>
    </location>
</feature>
<comment type="caution">
    <text evidence="4">The sequence shown here is derived from an EMBL/GenBank/DDBJ whole genome shotgun (WGS) entry which is preliminary data.</text>
</comment>
<protein>
    <recommendedName>
        <fullName evidence="3">Swt1-like HEPN domain-containing protein</fullName>
    </recommendedName>
</protein>
<name>A0ABS3RPN3_9ACTN</name>
<keyword evidence="2" id="KW-1133">Transmembrane helix</keyword>
<organism evidence="4 5">
    <name type="scientific">Actinomadura violacea</name>
    <dbReference type="NCBI Taxonomy" id="2819934"/>
    <lineage>
        <taxon>Bacteria</taxon>
        <taxon>Bacillati</taxon>
        <taxon>Actinomycetota</taxon>
        <taxon>Actinomycetes</taxon>
        <taxon>Streptosporangiales</taxon>
        <taxon>Thermomonosporaceae</taxon>
        <taxon>Actinomadura</taxon>
    </lineage>
</organism>
<dbReference type="Proteomes" id="UP000680206">
    <property type="component" value="Unassembled WGS sequence"/>
</dbReference>
<feature type="domain" description="Swt1-like HEPN" evidence="3">
    <location>
        <begin position="12"/>
        <end position="124"/>
    </location>
</feature>
<feature type="region of interest" description="Disordered" evidence="1">
    <location>
        <begin position="143"/>
        <end position="224"/>
    </location>
</feature>
<feature type="compositionally biased region" description="Pro residues" evidence="1">
    <location>
        <begin position="190"/>
        <end position="217"/>
    </location>
</feature>
<accession>A0ABS3RPN3</accession>
<evidence type="ECO:0000256" key="1">
    <source>
        <dbReference type="SAM" id="MobiDB-lite"/>
    </source>
</evidence>
<dbReference type="Pfam" id="PF18731">
    <property type="entry name" value="HEPN_Swt1"/>
    <property type="match status" value="1"/>
</dbReference>
<evidence type="ECO:0000313" key="5">
    <source>
        <dbReference type="Proteomes" id="UP000680206"/>
    </source>
</evidence>
<dbReference type="InterPro" id="IPR041650">
    <property type="entry name" value="HEPN_Swt1"/>
</dbReference>
<proteinExistence type="predicted"/>
<keyword evidence="5" id="KW-1185">Reference proteome</keyword>
<dbReference type="RefSeq" id="WP_208240802.1">
    <property type="nucleotide sequence ID" value="NZ_JAGEPF010000008.1"/>
</dbReference>
<feature type="compositionally biased region" description="Pro residues" evidence="1">
    <location>
        <begin position="148"/>
        <end position="174"/>
    </location>
</feature>
<dbReference type="EMBL" id="JAGEPF010000008">
    <property type="protein sequence ID" value="MBO2458601.1"/>
    <property type="molecule type" value="Genomic_DNA"/>
</dbReference>
<gene>
    <name evidence="4" type="ORF">J4709_13570</name>
</gene>
<reference evidence="4 5" key="1">
    <citation type="submission" date="2021-03" db="EMBL/GenBank/DDBJ databases">
        <title>Actinomadura violae sp. nov., isolated from lichen in Thailand.</title>
        <authorList>
            <person name="Kanchanasin P."/>
            <person name="Saeng-In P."/>
            <person name="Phongsopitanun W."/>
            <person name="Yuki M."/>
            <person name="Kudo T."/>
            <person name="Ohkuma M."/>
            <person name="Tanasupawat S."/>
        </authorList>
    </citation>
    <scope>NUCLEOTIDE SEQUENCE [LARGE SCALE GENOMIC DNA]</scope>
    <source>
        <strain evidence="4 5">LCR2-06</strain>
    </source>
</reference>